<keyword evidence="1" id="KW-0732">Signal</keyword>
<protein>
    <submittedName>
        <fullName evidence="2">Uncharacterized protein</fullName>
    </submittedName>
</protein>
<name>A0A1V4AQU5_9BACT</name>
<dbReference type="EMBL" id="AYTS01000141">
    <property type="protein sequence ID" value="OOP55482.1"/>
    <property type="molecule type" value="Genomic_DNA"/>
</dbReference>
<evidence type="ECO:0000313" key="3">
    <source>
        <dbReference type="Proteomes" id="UP000189681"/>
    </source>
</evidence>
<proteinExistence type="predicted"/>
<dbReference type="Proteomes" id="UP000189681">
    <property type="component" value="Unassembled WGS sequence"/>
</dbReference>
<sequence>MIRYAVSCLTLIVVPFSVTLAAATKDMPAAIVWGKSLDEAVAKAKATHKNILLDFFVPT</sequence>
<dbReference type="AlphaFoldDB" id="A0A1V4AQU5"/>
<organism evidence="2 3">
    <name type="scientific">Candidatus Brocadia carolinensis</name>
    <dbReference type="NCBI Taxonomy" id="1004156"/>
    <lineage>
        <taxon>Bacteria</taxon>
        <taxon>Pseudomonadati</taxon>
        <taxon>Planctomycetota</taxon>
        <taxon>Candidatus Brocadiia</taxon>
        <taxon>Candidatus Brocadiales</taxon>
        <taxon>Candidatus Brocadiaceae</taxon>
        <taxon>Candidatus Brocadia</taxon>
    </lineage>
</organism>
<comment type="caution">
    <text evidence="2">The sequence shown here is derived from an EMBL/GenBank/DDBJ whole genome shotgun (WGS) entry which is preliminary data.</text>
</comment>
<evidence type="ECO:0000256" key="1">
    <source>
        <dbReference type="SAM" id="SignalP"/>
    </source>
</evidence>
<feature type="signal peptide" evidence="1">
    <location>
        <begin position="1"/>
        <end position="21"/>
    </location>
</feature>
<evidence type="ECO:0000313" key="2">
    <source>
        <dbReference type="EMBL" id="OOP55482.1"/>
    </source>
</evidence>
<feature type="chain" id="PRO_5012437799" evidence="1">
    <location>
        <begin position="22"/>
        <end position="59"/>
    </location>
</feature>
<gene>
    <name evidence="2" type="ORF">AYP45_14420</name>
</gene>
<reference evidence="2 3" key="1">
    <citation type="journal article" date="2017" name="Water Res.">
        <title>Discovery and metagenomic analysis of an anammox bacterial enrichment related to Candidatus "Brocadia caroliniensis" in a full-scale glycerol-fed nitritation-denitritation separate centrate treatment process.</title>
        <authorList>
            <person name="Park H."/>
            <person name="Brotto A.C."/>
            <person name="van Loosdrecht M.C."/>
            <person name="Chandran K."/>
        </authorList>
    </citation>
    <scope>NUCLEOTIDE SEQUENCE [LARGE SCALE GENOMIC DNA]</scope>
    <source>
        <strain evidence="2">26THWARD</strain>
    </source>
</reference>
<accession>A0A1V4AQU5</accession>